<name>A0A5E4C7U8_MARMO</name>
<accession>A0A5E4C7U8</accession>
<dbReference type="Proteomes" id="UP000335636">
    <property type="component" value="Unassembled WGS sequence"/>
</dbReference>
<evidence type="ECO:0000256" key="1">
    <source>
        <dbReference type="SAM" id="MobiDB-lite"/>
    </source>
</evidence>
<dbReference type="AlphaFoldDB" id="A0A5E4C7U8"/>
<dbReference type="EMBL" id="CABDUW010000951">
    <property type="protein sequence ID" value="VTJ77219.1"/>
    <property type="molecule type" value="Genomic_DNA"/>
</dbReference>
<evidence type="ECO:0000313" key="2">
    <source>
        <dbReference type="EMBL" id="VTJ77219.1"/>
    </source>
</evidence>
<sequence>METSLQALRLEHSQHPMGKRLRPHGPSWEAPGLHWGSLAGGPAKYPCGGVQKPGLLNSSPTCGVWVLMGLVSLIPSEGTTAREQQRGQALSSGGFQSLGRERLSWKRPRAGFSGRGCRGTSLWAQGGTPRPTARAGSRRSGSGPWGLVQVIQELHSTGSFRAFHHWYSQLEHLEGKRSRGSRETLPGPSGQAMAAWCVHSVQAVSPSAVNMAVPTRFTTQPLWEQLLSWCDGLALQLCHEPGRFGEGDPGFLSGAQCPQVAFLKHHKAKPHFPSNKEAKRIPAPVGEPSAEGGGRLSREDAVPEDLLSVVANLSGCLPHMLPPKCPDSCLANKYRLITGACNNRLHKQPTEERGLSSPIACPCLTLRRAQAILGSSEAPPSCLQRISRTITSTCRRSPLPATDHD</sequence>
<organism evidence="2 3">
    <name type="scientific">Marmota monax</name>
    <name type="common">Woodchuck</name>
    <dbReference type="NCBI Taxonomy" id="9995"/>
    <lineage>
        <taxon>Eukaryota</taxon>
        <taxon>Metazoa</taxon>
        <taxon>Chordata</taxon>
        <taxon>Craniata</taxon>
        <taxon>Vertebrata</taxon>
        <taxon>Euteleostomi</taxon>
        <taxon>Mammalia</taxon>
        <taxon>Eutheria</taxon>
        <taxon>Euarchontoglires</taxon>
        <taxon>Glires</taxon>
        <taxon>Rodentia</taxon>
        <taxon>Sciuromorpha</taxon>
        <taxon>Sciuridae</taxon>
        <taxon>Xerinae</taxon>
        <taxon>Marmotini</taxon>
        <taxon>Marmota</taxon>
    </lineage>
</organism>
<reference evidence="2" key="1">
    <citation type="submission" date="2019-04" db="EMBL/GenBank/DDBJ databases">
        <authorList>
            <person name="Alioto T."/>
            <person name="Alioto T."/>
        </authorList>
    </citation>
    <scope>NUCLEOTIDE SEQUENCE [LARGE SCALE GENOMIC DNA]</scope>
</reference>
<comment type="caution">
    <text evidence="2">The sequence shown here is derived from an EMBL/GenBank/DDBJ whole genome shotgun (WGS) entry which is preliminary data.</text>
</comment>
<proteinExistence type="predicted"/>
<keyword evidence="3" id="KW-1185">Reference proteome</keyword>
<gene>
    <name evidence="2" type="ORF">MONAX_5E023886</name>
</gene>
<feature type="region of interest" description="Disordered" evidence="1">
    <location>
        <begin position="1"/>
        <end position="23"/>
    </location>
</feature>
<protein>
    <submittedName>
        <fullName evidence="2">Uncharacterized protein</fullName>
    </submittedName>
</protein>
<evidence type="ECO:0000313" key="3">
    <source>
        <dbReference type="Proteomes" id="UP000335636"/>
    </source>
</evidence>
<feature type="region of interest" description="Disordered" evidence="1">
    <location>
        <begin position="269"/>
        <end position="297"/>
    </location>
</feature>
<feature type="region of interest" description="Disordered" evidence="1">
    <location>
        <begin position="109"/>
        <end position="141"/>
    </location>
</feature>